<feature type="region of interest" description="Disordered" evidence="1">
    <location>
        <begin position="1"/>
        <end position="36"/>
    </location>
</feature>
<accession>A0A1R1SBA1</accession>
<dbReference type="RefSeq" id="WP_143615496.1">
    <property type="nucleotide sequence ID" value="NZ_ASQP01000393.1"/>
</dbReference>
<evidence type="ECO:0000313" key="3">
    <source>
        <dbReference type="Proteomes" id="UP000186168"/>
    </source>
</evidence>
<evidence type="ECO:0000313" key="2">
    <source>
        <dbReference type="EMBL" id="OMI35563.1"/>
    </source>
</evidence>
<organism evidence="2 3">
    <name type="scientific">Streptomyces sparsogenes DSM 40356</name>
    <dbReference type="NCBI Taxonomy" id="1331668"/>
    <lineage>
        <taxon>Bacteria</taxon>
        <taxon>Bacillati</taxon>
        <taxon>Actinomycetota</taxon>
        <taxon>Actinomycetes</taxon>
        <taxon>Kitasatosporales</taxon>
        <taxon>Streptomycetaceae</taxon>
        <taxon>Streptomyces</taxon>
    </lineage>
</organism>
<proteinExistence type="predicted"/>
<sequence>MSRAADGRTRTRHRHAQYDGEGGARDGDGQGLPEQAEQFRYGWETLLLSAISGCLLLSPGCGAPWPAPGHPPTR</sequence>
<comment type="caution">
    <text evidence="2">The sequence shown here is derived from an EMBL/GenBank/DDBJ whole genome shotgun (WGS) entry which is preliminary data.</text>
</comment>
<keyword evidence="3" id="KW-1185">Reference proteome</keyword>
<name>A0A1R1SBA1_9ACTN</name>
<evidence type="ECO:0000256" key="1">
    <source>
        <dbReference type="SAM" id="MobiDB-lite"/>
    </source>
</evidence>
<dbReference type="Proteomes" id="UP000186168">
    <property type="component" value="Unassembled WGS sequence"/>
</dbReference>
<dbReference type="EMBL" id="ASQP01000393">
    <property type="protein sequence ID" value="OMI35563.1"/>
    <property type="molecule type" value="Genomic_DNA"/>
</dbReference>
<gene>
    <name evidence="2" type="ORF">SPAR_30661</name>
</gene>
<protein>
    <submittedName>
        <fullName evidence="2">Uncharacterized protein</fullName>
    </submittedName>
</protein>
<dbReference type="AlphaFoldDB" id="A0A1R1SBA1"/>
<reference evidence="2 3" key="1">
    <citation type="submission" date="2013-05" db="EMBL/GenBank/DDBJ databases">
        <title>Genome sequence of Streptomyces sparsogenes DSM 40356.</title>
        <authorList>
            <person name="Coyne S."/>
            <person name="Seebeck F.P."/>
        </authorList>
    </citation>
    <scope>NUCLEOTIDE SEQUENCE [LARGE SCALE GENOMIC DNA]</scope>
    <source>
        <strain evidence="2 3">DSM 40356</strain>
    </source>
</reference>
<feature type="compositionally biased region" description="Basic and acidic residues" evidence="1">
    <location>
        <begin position="16"/>
        <end position="28"/>
    </location>
</feature>